<feature type="transmembrane region" description="Helical" evidence="1">
    <location>
        <begin position="147"/>
        <end position="172"/>
    </location>
</feature>
<dbReference type="AlphaFoldDB" id="A0A1S0TKW5"/>
<dbReference type="EMBL" id="JH712978">
    <property type="protein sequence ID" value="EFO15835.1"/>
    <property type="molecule type" value="Genomic_DNA"/>
</dbReference>
<feature type="transmembrane region" description="Helical" evidence="1">
    <location>
        <begin position="106"/>
        <end position="126"/>
    </location>
</feature>
<dbReference type="GeneID" id="9950139"/>
<feature type="non-terminal residue" evidence="2">
    <location>
        <position position="219"/>
    </location>
</feature>
<keyword evidence="1" id="KW-0472">Membrane</keyword>
<dbReference type="OrthoDB" id="5869434at2759"/>
<accession>A0A1S0TKW5</accession>
<keyword evidence="1" id="KW-1133">Transmembrane helix</keyword>
<proteinExistence type="predicted"/>
<organism evidence="2">
    <name type="scientific">Loa loa</name>
    <name type="common">Eye worm</name>
    <name type="synonym">Filaria loa</name>
    <dbReference type="NCBI Taxonomy" id="7209"/>
    <lineage>
        <taxon>Eukaryota</taxon>
        <taxon>Metazoa</taxon>
        <taxon>Ecdysozoa</taxon>
        <taxon>Nematoda</taxon>
        <taxon>Chromadorea</taxon>
        <taxon>Rhabditida</taxon>
        <taxon>Spirurina</taxon>
        <taxon>Spiruromorpha</taxon>
        <taxon>Filarioidea</taxon>
        <taxon>Onchocercidae</taxon>
        <taxon>Loa</taxon>
    </lineage>
</organism>
<protein>
    <recommendedName>
        <fullName evidence="3">G-protein coupled receptors family 1 profile domain-containing protein</fullName>
    </recommendedName>
</protein>
<evidence type="ECO:0000313" key="2">
    <source>
        <dbReference type="EMBL" id="EFO15835.1"/>
    </source>
</evidence>
<gene>
    <name evidence="2" type="ORF">LOAG_12673</name>
</gene>
<sequence length="219" mass="24903">MNVIVSKTAIDDLRNDMDNGTLTLVVVNHDLYIYGYLIIGPMLVLVNTPIFLLVMIRKAFRERYLVLAIIFLNGGLTGISAILMGMKRWIISAAEELYIAHYDCVLNVPIFLLSMFFLDGWGLLMNSAERLTVVAFPLFYYTHSKRIAYSLIVTQYAITIIAITFTAMESLIEPIRYVSHFCLLKDVYNPYFYLTLTLLSSIASLFSIILMVIVVAMLK</sequence>
<feature type="transmembrane region" description="Helical" evidence="1">
    <location>
        <begin position="31"/>
        <end position="52"/>
    </location>
</feature>
<evidence type="ECO:0000256" key="1">
    <source>
        <dbReference type="SAM" id="Phobius"/>
    </source>
</evidence>
<dbReference type="CTD" id="9950139"/>
<evidence type="ECO:0008006" key="3">
    <source>
        <dbReference type="Google" id="ProtNLM"/>
    </source>
</evidence>
<name>A0A1S0TKW5_LOALO</name>
<dbReference type="KEGG" id="loa:LOAG_12673"/>
<feature type="transmembrane region" description="Helical" evidence="1">
    <location>
        <begin position="192"/>
        <end position="218"/>
    </location>
</feature>
<dbReference type="InParanoid" id="A0A1S0TKW5"/>
<dbReference type="RefSeq" id="XP_003148233.1">
    <property type="nucleotide sequence ID" value="XM_003148185.1"/>
</dbReference>
<feature type="transmembrane region" description="Helical" evidence="1">
    <location>
        <begin position="64"/>
        <end position="86"/>
    </location>
</feature>
<dbReference type="OMA" id="ITFTAME"/>
<keyword evidence="1" id="KW-0812">Transmembrane</keyword>
<reference evidence="2" key="1">
    <citation type="submission" date="2012-04" db="EMBL/GenBank/DDBJ databases">
        <title>The Genome Sequence of Loa loa.</title>
        <authorList>
            <consortium name="The Broad Institute Genome Sequencing Platform"/>
            <consortium name="Broad Institute Genome Sequencing Center for Infectious Disease"/>
            <person name="Nutman T.B."/>
            <person name="Fink D.L."/>
            <person name="Russ C."/>
            <person name="Young S."/>
            <person name="Zeng Q."/>
            <person name="Gargeya S."/>
            <person name="Alvarado L."/>
            <person name="Berlin A."/>
            <person name="Chapman S.B."/>
            <person name="Chen Z."/>
            <person name="Freedman E."/>
            <person name="Gellesch M."/>
            <person name="Goldberg J."/>
            <person name="Griggs A."/>
            <person name="Gujja S."/>
            <person name="Heilman E.R."/>
            <person name="Heiman D."/>
            <person name="Howarth C."/>
            <person name="Mehta T."/>
            <person name="Neiman D."/>
            <person name="Pearson M."/>
            <person name="Roberts A."/>
            <person name="Saif S."/>
            <person name="Shea T."/>
            <person name="Shenoy N."/>
            <person name="Sisk P."/>
            <person name="Stolte C."/>
            <person name="Sykes S."/>
            <person name="White J."/>
            <person name="Yandava C."/>
            <person name="Haas B."/>
            <person name="Henn M.R."/>
            <person name="Nusbaum C."/>
            <person name="Birren B."/>
        </authorList>
    </citation>
    <scope>NUCLEOTIDE SEQUENCE [LARGE SCALE GENOMIC DNA]</scope>
</reference>